<feature type="transmembrane region" description="Helical" evidence="1">
    <location>
        <begin position="12"/>
        <end position="32"/>
    </location>
</feature>
<dbReference type="Pfam" id="PF12704">
    <property type="entry name" value="MacB_PCD"/>
    <property type="match status" value="1"/>
</dbReference>
<keyword evidence="4" id="KW-1185">Reference proteome</keyword>
<gene>
    <name evidence="3" type="ORF">AB3K24_09665</name>
</gene>
<evidence type="ECO:0000256" key="1">
    <source>
        <dbReference type="SAM" id="Phobius"/>
    </source>
</evidence>
<feature type="transmembrane region" description="Helical" evidence="1">
    <location>
        <begin position="365"/>
        <end position="388"/>
    </location>
</feature>
<evidence type="ECO:0000313" key="3">
    <source>
        <dbReference type="EMBL" id="MEX0381594.1"/>
    </source>
</evidence>
<comment type="caution">
    <text evidence="3">The sequence shown here is derived from an EMBL/GenBank/DDBJ whole genome shotgun (WGS) entry which is preliminary data.</text>
</comment>
<dbReference type="InterPro" id="IPR025857">
    <property type="entry name" value="MacB_PCD"/>
</dbReference>
<evidence type="ECO:0000313" key="4">
    <source>
        <dbReference type="Proteomes" id="UP001556617"/>
    </source>
</evidence>
<name>A0ABV3S567_9LACO</name>
<keyword evidence="1" id="KW-0812">Transmembrane</keyword>
<keyword evidence="1" id="KW-1133">Transmembrane helix</keyword>
<dbReference type="EMBL" id="JBFPER010000001">
    <property type="protein sequence ID" value="MEX0381594.1"/>
    <property type="molecule type" value="Genomic_DNA"/>
</dbReference>
<organism evidence="3 4">
    <name type="scientific">Leuconostoc aquikimchii</name>
    <dbReference type="NCBI Taxonomy" id="3236804"/>
    <lineage>
        <taxon>Bacteria</taxon>
        <taxon>Bacillati</taxon>
        <taxon>Bacillota</taxon>
        <taxon>Bacilli</taxon>
        <taxon>Lactobacillales</taxon>
        <taxon>Lactobacillaceae</taxon>
        <taxon>Leuconostoc</taxon>
    </lineage>
</organism>
<protein>
    <submittedName>
        <fullName evidence="3">ABC transporter permease</fullName>
    </submittedName>
</protein>
<evidence type="ECO:0000259" key="2">
    <source>
        <dbReference type="Pfam" id="PF12704"/>
    </source>
</evidence>
<dbReference type="Proteomes" id="UP001556617">
    <property type="component" value="Unassembled WGS sequence"/>
</dbReference>
<reference evidence="3 4" key="1">
    <citation type="submission" date="2024-07" db="EMBL/GenBank/DDBJ databases">
        <authorList>
            <person name="Yun M."/>
        </authorList>
    </citation>
    <scope>NUCLEOTIDE SEQUENCE [LARGE SCALE GENOMIC DNA]</scope>
    <source>
        <strain evidence="3 4">MS01</strain>
    </source>
</reference>
<keyword evidence="1" id="KW-0472">Membrane</keyword>
<sequence length="400" mass="46202">MNDIISVFLKKHLSQLIILIVTVFFMNIVLFVTSFDVIQVGSGYQNLSKLTKSTAYIGNNESSDSLREKIGNDKTSKTKDSMVSIIDQVNKNFKSVSQIQFDSPKFNGSTQITISPNALSLFNIAVKEGKYFTNKHYSNKNSVPVLVGSHFAKKYRIDKTFTDMDQISGKQRHYHVVGILQDNARIPSFYNVNDYTSLNDSYLVPLQINYFKQNIAYDNFDLYLQNLIIFTNKTQKINHLEQSLINKHLYKVKFNIEQKNVEEYLHYFKQKLIIELTALLICFIVCMLIIRRMIHSLLKEEQKNITTIFILGQSVSDIQRSIKNCFGTILVIANTPIILFELYKLQYSPVVGTPIESWSDVVTNVYIQCIMVLIVMMAIMYLLIYMIVMKNFKKINSNLK</sequence>
<proteinExistence type="predicted"/>
<accession>A0ABV3S567</accession>
<feature type="transmembrane region" description="Helical" evidence="1">
    <location>
        <begin position="325"/>
        <end position="345"/>
    </location>
</feature>
<dbReference type="RefSeq" id="WP_367975422.1">
    <property type="nucleotide sequence ID" value="NZ_JBFPEQ010000001.1"/>
</dbReference>
<feature type="transmembrane region" description="Helical" evidence="1">
    <location>
        <begin position="272"/>
        <end position="290"/>
    </location>
</feature>
<feature type="domain" description="MacB-like periplasmic core" evidence="2">
    <location>
        <begin position="64"/>
        <end position="207"/>
    </location>
</feature>